<accession>X0U7M0</accession>
<feature type="non-terminal residue" evidence="1">
    <location>
        <position position="102"/>
    </location>
</feature>
<dbReference type="InterPro" id="IPR011990">
    <property type="entry name" value="TPR-like_helical_dom_sf"/>
</dbReference>
<dbReference type="SUPFAM" id="SSF48452">
    <property type="entry name" value="TPR-like"/>
    <property type="match status" value="1"/>
</dbReference>
<dbReference type="EMBL" id="BARS01019937">
    <property type="protein sequence ID" value="GAF96367.1"/>
    <property type="molecule type" value="Genomic_DNA"/>
</dbReference>
<organism evidence="1">
    <name type="scientific">marine sediment metagenome</name>
    <dbReference type="NCBI Taxonomy" id="412755"/>
    <lineage>
        <taxon>unclassified sequences</taxon>
        <taxon>metagenomes</taxon>
        <taxon>ecological metagenomes</taxon>
    </lineage>
</organism>
<comment type="caution">
    <text evidence="1">The sequence shown here is derived from an EMBL/GenBank/DDBJ whole genome shotgun (WGS) entry which is preliminary data.</text>
</comment>
<proteinExistence type="predicted"/>
<protein>
    <recommendedName>
        <fullName evidence="2">Tetratricopeptide repeat protein</fullName>
    </recommendedName>
</protein>
<dbReference type="Gene3D" id="1.25.40.10">
    <property type="entry name" value="Tetratricopeptide repeat domain"/>
    <property type="match status" value="1"/>
</dbReference>
<reference evidence="1" key="1">
    <citation type="journal article" date="2014" name="Front. Microbiol.">
        <title>High frequency of phylogenetically diverse reductive dehalogenase-homologous genes in deep subseafloor sedimentary metagenomes.</title>
        <authorList>
            <person name="Kawai M."/>
            <person name="Futagami T."/>
            <person name="Toyoda A."/>
            <person name="Takaki Y."/>
            <person name="Nishi S."/>
            <person name="Hori S."/>
            <person name="Arai W."/>
            <person name="Tsubouchi T."/>
            <person name="Morono Y."/>
            <person name="Uchiyama I."/>
            <person name="Ito T."/>
            <person name="Fujiyama A."/>
            <person name="Inagaki F."/>
            <person name="Takami H."/>
        </authorList>
    </citation>
    <scope>NUCLEOTIDE SEQUENCE</scope>
    <source>
        <strain evidence="1">Expedition CK06-06</strain>
    </source>
</reference>
<evidence type="ECO:0000313" key="1">
    <source>
        <dbReference type="EMBL" id="GAF96367.1"/>
    </source>
</evidence>
<sequence>MLEKDELAEYYFKKGYCYFIKKDFDKASLAFYEIKDIQSDYTGPAIYYYSYINYSKKNFETALIGFKRLENDATFKGIVPYYILQILYSQKKYEEIIELGPG</sequence>
<gene>
    <name evidence="1" type="ORF">S01H1_32219</name>
</gene>
<evidence type="ECO:0008006" key="2">
    <source>
        <dbReference type="Google" id="ProtNLM"/>
    </source>
</evidence>
<name>X0U7M0_9ZZZZ</name>
<dbReference type="AlphaFoldDB" id="X0U7M0"/>